<keyword evidence="7" id="KW-0259">Enterobactin biosynthesis</keyword>
<evidence type="ECO:0000256" key="3">
    <source>
        <dbReference type="ARBA" id="ARBA00008342"/>
    </source>
</evidence>
<feature type="binding site" evidence="12">
    <location>
        <position position="200"/>
    </location>
    <ligand>
        <name>CoA</name>
        <dbReference type="ChEBI" id="CHEBI:57287"/>
    </ligand>
</feature>
<evidence type="ECO:0000256" key="11">
    <source>
        <dbReference type="ARBA" id="ARBA00049191"/>
    </source>
</evidence>
<organism evidence="16 17">
    <name type="scientific">Vibrio bivalvicida</name>
    <dbReference type="NCBI Taxonomy" id="1276888"/>
    <lineage>
        <taxon>Bacteria</taxon>
        <taxon>Pseudomonadati</taxon>
        <taxon>Pseudomonadota</taxon>
        <taxon>Gammaproteobacteria</taxon>
        <taxon>Vibrionales</taxon>
        <taxon>Vibrionaceae</taxon>
        <taxon>Vibrio</taxon>
        <taxon>Vibrio oreintalis group</taxon>
    </lineage>
</organism>
<evidence type="ECO:0000256" key="5">
    <source>
        <dbReference type="ARBA" id="ARBA00019087"/>
    </source>
</evidence>
<dbReference type="InterPro" id="IPR003542">
    <property type="entry name" value="Enbac_synth_compD-like"/>
</dbReference>
<dbReference type="Pfam" id="PF17837">
    <property type="entry name" value="4PPT_N"/>
    <property type="match status" value="1"/>
</dbReference>
<keyword evidence="6" id="KW-0808">Transferase</keyword>
<dbReference type="GO" id="GO:0008897">
    <property type="term" value="F:holo-[acyl-carrier-protein] synthase activity"/>
    <property type="evidence" value="ECO:0007669"/>
    <property type="project" value="InterPro"/>
</dbReference>
<feature type="binding site" evidence="12">
    <location>
        <position position="82"/>
    </location>
    <ligand>
        <name>CoA</name>
        <dbReference type="ChEBI" id="CHEBI:57287"/>
    </ligand>
</feature>
<comment type="pathway">
    <text evidence="2">Siderophore biosynthesis; enterobactin biosynthesis.</text>
</comment>
<feature type="binding site" evidence="12">
    <location>
        <begin position="117"/>
        <end position="118"/>
    </location>
    <ligand>
        <name>CoA</name>
        <dbReference type="ChEBI" id="CHEBI:57287"/>
    </ligand>
</feature>
<evidence type="ECO:0000256" key="10">
    <source>
        <dbReference type="ARBA" id="ARBA00049176"/>
    </source>
</evidence>
<dbReference type="EMBL" id="LLEI02000021">
    <property type="protein sequence ID" value="OAJ95233.1"/>
    <property type="molecule type" value="Genomic_DNA"/>
</dbReference>
<evidence type="ECO:0000256" key="6">
    <source>
        <dbReference type="ARBA" id="ARBA00022679"/>
    </source>
</evidence>
<dbReference type="GO" id="GO:0009366">
    <property type="term" value="C:enterobactin synthetase complex"/>
    <property type="evidence" value="ECO:0007669"/>
    <property type="project" value="InterPro"/>
</dbReference>
<dbReference type="InterPro" id="IPR037143">
    <property type="entry name" value="4-PPantetheinyl_Trfase_dom_sf"/>
</dbReference>
<dbReference type="Pfam" id="PF01648">
    <property type="entry name" value="ACPS"/>
    <property type="match status" value="1"/>
</dbReference>
<feature type="domain" description="4'-phosphopantetheinyl transferase" evidence="14">
    <location>
        <begin position="138"/>
        <end position="244"/>
    </location>
</feature>
<evidence type="ECO:0000259" key="14">
    <source>
        <dbReference type="Pfam" id="PF01648"/>
    </source>
</evidence>
<dbReference type="InterPro" id="IPR008278">
    <property type="entry name" value="4-PPantetheinyl_Trfase_dom"/>
</dbReference>
<feature type="binding site" evidence="13">
    <location>
        <position position="141"/>
    </location>
    <ligand>
        <name>Mg(2+)</name>
        <dbReference type="ChEBI" id="CHEBI:18420"/>
    </ligand>
</feature>
<feature type="domain" description="4'-phosphopantetheinyl transferase N-terminal" evidence="15">
    <location>
        <begin position="67"/>
        <end position="127"/>
    </location>
</feature>
<comment type="catalytic activity">
    <reaction evidence="10">
        <text>apo-[aryl-carrier protein] + CoA = holo-[aryl-carrier protein] + adenosine 3',5'-bisphosphate + H(+)</text>
        <dbReference type="Rhea" id="RHEA:48404"/>
        <dbReference type="Rhea" id="RHEA-COMP:15903"/>
        <dbReference type="Rhea" id="RHEA-COMP:17557"/>
        <dbReference type="ChEBI" id="CHEBI:15378"/>
        <dbReference type="ChEBI" id="CHEBI:29999"/>
        <dbReference type="ChEBI" id="CHEBI:57287"/>
        <dbReference type="ChEBI" id="CHEBI:58343"/>
        <dbReference type="ChEBI" id="CHEBI:64479"/>
    </reaction>
</comment>
<dbReference type="SUPFAM" id="SSF56214">
    <property type="entry name" value="4'-phosphopantetheinyl transferase"/>
    <property type="match status" value="1"/>
</dbReference>
<keyword evidence="13" id="KW-0460">Magnesium</keyword>
<keyword evidence="13" id="KW-0479">Metal-binding</keyword>
<dbReference type="PRINTS" id="PR01399">
    <property type="entry name" value="ENTSNTHTASED"/>
</dbReference>
<evidence type="ECO:0000256" key="4">
    <source>
        <dbReference type="ARBA" id="ARBA00011503"/>
    </source>
</evidence>
<dbReference type="RefSeq" id="WP_054962189.1">
    <property type="nucleotide sequence ID" value="NZ_LLEI02000021.1"/>
</dbReference>
<feature type="binding site" evidence="12">
    <location>
        <position position="74"/>
    </location>
    <ligand>
        <name>CoA</name>
        <dbReference type="ChEBI" id="CHEBI:57287"/>
    </ligand>
</feature>
<feature type="binding site" evidence="13">
    <location>
        <position position="142"/>
    </location>
    <ligand>
        <name>Mg(2+)</name>
        <dbReference type="ChEBI" id="CHEBI:18420"/>
    </ligand>
</feature>
<feature type="binding site" evidence="12">
    <location>
        <position position="141"/>
    </location>
    <ligand>
        <name>CoA</name>
        <dbReference type="ChEBI" id="CHEBI:57287"/>
    </ligand>
</feature>
<evidence type="ECO:0000256" key="12">
    <source>
        <dbReference type="PIRSR" id="PIRSR603542-1"/>
    </source>
</evidence>
<evidence type="ECO:0000256" key="2">
    <source>
        <dbReference type="ARBA" id="ARBA00004993"/>
    </source>
</evidence>
<evidence type="ECO:0000256" key="8">
    <source>
        <dbReference type="ARBA" id="ARBA00029894"/>
    </source>
</evidence>
<dbReference type="AlphaFoldDB" id="A0A177Y2W8"/>
<proteinExistence type="inferred from homology"/>
<dbReference type="Gene3D" id="3.90.470.20">
    <property type="entry name" value="4'-phosphopantetheinyl transferase domain"/>
    <property type="match status" value="1"/>
</dbReference>
<evidence type="ECO:0000313" key="17">
    <source>
        <dbReference type="Proteomes" id="UP000078406"/>
    </source>
</evidence>
<dbReference type="PANTHER" id="PTHR38096:SF1">
    <property type="entry name" value="ENTEROBACTIN SYNTHASE COMPONENT D"/>
    <property type="match status" value="1"/>
</dbReference>
<evidence type="ECO:0000256" key="9">
    <source>
        <dbReference type="ARBA" id="ARBA00031996"/>
    </source>
</evidence>
<comment type="cofactor">
    <cofactor evidence="13">
        <name>Mg(2+)</name>
        <dbReference type="ChEBI" id="CHEBI:18420"/>
    </cofactor>
</comment>
<evidence type="ECO:0000259" key="15">
    <source>
        <dbReference type="Pfam" id="PF17837"/>
    </source>
</evidence>
<evidence type="ECO:0000313" key="16">
    <source>
        <dbReference type="EMBL" id="OAJ95233.1"/>
    </source>
</evidence>
<dbReference type="GO" id="GO:0000287">
    <property type="term" value="F:magnesium ion binding"/>
    <property type="evidence" value="ECO:0007669"/>
    <property type="project" value="InterPro"/>
</dbReference>
<comment type="subunit">
    <text evidence="4">EntB, EntD, EntE, and EntF form a multienzyme complex called enterobactin synthase.</text>
</comment>
<comment type="caution">
    <text evidence="16">The sequence shown here is derived from an EMBL/GenBank/DDBJ whole genome shotgun (WGS) entry which is preliminary data.</text>
</comment>
<evidence type="ECO:0000256" key="7">
    <source>
        <dbReference type="ARBA" id="ARBA00023191"/>
    </source>
</evidence>
<dbReference type="Proteomes" id="UP000078406">
    <property type="component" value="Unassembled WGS sequence"/>
</dbReference>
<feature type="binding site" evidence="12">
    <location>
        <position position="190"/>
    </location>
    <ligand>
        <name>CoA</name>
        <dbReference type="ChEBI" id="CHEBI:57287"/>
    </ligand>
</feature>
<gene>
    <name evidence="16" type="ORF">APB76_08095</name>
</gene>
<evidence type="ECO:0000256" key="13">
    <source>
        <dbReference type="PIRSR" id="PIRSR603542-2"/>
    </source>
</evidence>
<comment type="catalytic activity">
    <reaction evidence="11">
        <text>apo-[peptidyl-carrier protein] + CoA = holo-[peptidyl-carrier protein] + adenosine 3',5'-bisphosphate + H(+)</text>
        <dbReference type="Rhea" id="RHEA:46228"/>
        <dbReference type="Rhea" id="RHEA-COMP:11479"/>
        <dbReference type="Rhea" id="RHEA-COMP:11480"/>
        <dbReference type="ChEBI" id="CHEBI:15378"/>
        <dbReference type="ChEBI" id="CHEBI:29999"/>
        <dbReference type="ChEBI" id="CHEBI:57287"/>
        <dbReference type="ChEBI" id="CHEBI:58343"/>
        <dbReference type="ChEBI" id="CHEBI:64479"/>
    </reaction>
</comment>
<dbReference type="GO" id="GO:0009239">
    <property type="term" value="P:enterobactin biosynthetic process"/>
    <property type="evidence" value="ECO:0007669"/>
    <property type="project" value="UniProtKB-UniPathway"/>
</dbReference>
<comment type="function">
    <text evidence="1">Involved in the biosynthesis of the siderophore enterobactin (enterochelin), which is a macrocyclic trimeric lactone of N-(2,3-dihydroxybenzoyl)-serine. The serine trilactone serves as a scaffolding for the three catechol functionalities that provide hexadentate coordination for the tightly ligated iron(2+) atoms. Plays an essential role in the assembly of the enterobactin by catalyzing the transfer of the 4'-phosphopantetheine (Ppant) moiety from coenzyme A to the apo-domains of both EntB (ArCP domain) and EntF (PCP domain) to yield their holo-forms which make them competent for the activation of 2,3-dihydroxybenzoate (DHB) and L-serine, respectively.</text>
</comment>
<name>A0A177Y2W8_9VIBR</name>
<protein>
    <recommendedName>
        <fullName evidence="5">Enterobactin synthase component D</fullName>
    </recommendedName>
    <alternativeName>
        <fullName evidence="8">4'-phosphopantetheinyl transferase EntD</fullName>
    </alternativeName>
    <alternativeName>
        <fullName evidence="9">Enterochelin synthase D</fullName>
    </alternativeName>
</protein>
<sequence>MGTDEALIKYTMNLVTANRSYSLYWLTRLPDISINVDNNLVHLSTVEYDVELYPKTINTALYLPPSLKNANKKRKAEFIAGRVAAQYSMDKYHEVHNIGVNQDRSPQFPSHFSGSISHSKNLAVSAVIPRDLIPDRNVGVDIQHWLSAVEARDVITIVCSELELEKLQPTRLSIEQKVTLMFSAKEALYKAIYPQVKEVLNFDVVELVDVKTDHLVFSPSPSLLKRKAFSPLVCHYKSCENYLLCVAVV</sequence>
<dbReference type="PANTHER" id="PTHR38096">
    <property type="entry name" value="ENTEROBACTIN SYNTHASE COMPONENT D"/>
    <property type="match status" value="1"/>
</dbReference>
<feature type="binding site" evidence="12">
    <location>
        <position position="186"/>
    </location>
    <ligand>
        <name>CoA</name>
        <dbReference type="ChEBI" id="CHEBI:57287"/>
    </ligand>
</feature>
<dbReference type="InterPro" id="IPR041354">
    <property type="entry name" value="4PPT_N"/>
</dbReference>
<evidence type="ECO:0000256" key="1">
    <source>
        <dbReference type="ARBA" id="ARBA00003937"/>
    </source>
</evidence>
<dbReference type="GO" id="GO:0005886">
    <property type="term" value="C:plasma membrane"/>
    <property type="evidence" value="ECO:0007669"/>
    <property type="project" value="TreeGrafter"/>
</dbReference>
<accession>A0A177Y2W8</accession>
<comment type="similarity">
    <text evidence="3">Belongs to the P-Pant transferase superfamily. EntD family.</text>
</comment>
<reference evidence="16 17" key="1">
    <citation type="journal article" date="2016" name="Syst. Appl. Microbiol.">
        <title>Vibrio bivalvicida sp. nov., a novel larval pathogen for bivalve molluscs reared in a hatchery.</title>
        <authorList>
            <person name="Dubert J."/>
            <person name="Romalde J.L."/>
            <person name="Prado S."/>
            <person name="Barja J.L."/>
        </authorList>
    </citation>
    <scope>NUCLEOTIDE SEQUENCE [LARGE SCALE GENOMIC DNA]</scope>
    <source>
        <strain evidence="16 17">605</strain>
    </source>
</reference>
<dbReference type="UniPathway" id="UPA00017"/>